<dbReference type="GO" id="GO:0005524">
    <property type="term" value="F:ATP binding"/>
    <property type="evidence" value="ECO:0007669"/>
    <property type="project" value="InterPro"/>
</dbReference>
<dbReference type="Pfam" id="PF13304">
    <property type="entry name" value="AAA_21"/>
    <property type="match status" value="1"/>
</dbReference>
<accession>A0A2B8AYE6</accession>
<dbReference type="EMBL" id="PDKW01000043">
    <property type="protein sequence ID" value="PGH53994.1"/>
    <property type="molecule type" value="Genomic_DNA"/>
</dbReference>
<keyword evidence="3" id="KW-1185">Reference proteome</keyword>
<dbReference type="Gene3D" id="3.40.50.300">
    <property type="entry name" value="P-loop containing nucleotide triphosphate hydrolases"/>
    <property type="match status" value="2"/>
</dbReference>
<dbReference type="RefSeq" id="WP_098740041.1">
    <property type="nucleotide sequence ID" value="NZ_PDKW01000043.1"/>
</dbReference>
<protein>
    <recommendedName>
        <fullName evidence="1">ATPase AAA-type core domain-containing protein</fullName>
    </recommendedName>
</protein>
<dbReference type="Proteomes" id="UP000225379">
    <property type="component" value="Unassembled WGS sequence"/>
</dbReference>
<name>A0A2B8AYE6_9PROT</name>
<proteinExistence type="predicted"/>
<dbReference type="AlphaFoldDB" id="A0A2B8AYE6"/>
<sequence>MLRKIKIDRFKSVRDAELEFGRVNLFIGGNGAGKSNLLEAIGVMAAALNRGISDTELSRKGVRLTPAALMKSAFKNFDLPKTLRLEAYFSDDINYALELSSGEKNTVLSFLTEKAYHNGNKIFGRSGAGHNVLGNRITRKLDKQRSIWDQTRTAFDFHPEIQENFDALSRFAIYAPQTEFLREIRSGLISDPPIGLHGEGLSIAVSSFIAQYSNAYAKRYKEKGVPTEKYKQIKEALDLLWLPGWATAVKAGSIDPLLKSPGMASSEGQIVYFTDKYMHERRRSLSAYDSSEGTLFLLFMSILLCHEESPPIFSIDNVDNALNPALTRKLLEAMISILKRRIQSDLEIGPRQVFLTSHNPSSLDAFDLFDDDQRVFVVSRSDKGFTTANRLKPRAGWTRDEWTRAFKGKKMSQLWIDGEIQGAFGIQETKL</sequence>
<gene>
    <name evidence="2" type="ORF">CRT60_29635</name>
</gene>
<organism evidence="2 3">
    <name type="scientific">Azospirillum palustre</name>
    <dbReference type="NCBI Taxonomy" id="2044885"/>
    <lineage>
        <taxon>Bacteria</taxon>
        <taxon>Pseudomonadati</taxon>
        <taxon>Pseudomonadota</taxon>
        <taxon>Alphaproteobacteria</taxon>
        <taxon>Rhodospirillales</taxon>
        <taxon>Azospirillaceae</taxon>
        <taxon>Azospirillum</taxon>
    </lineage>
</organism>
<dbReference type="InterPro" id="IPR051396">
    <property type="entry name" value="Bact_Antivir_Def_Nuclease"/>
</dbReference>
<dbReference type="InterPro" id="IPR027417">
    <property type="entry name" value="P-loop_NTPase"/>
</dbReference>
<evidence type="ECO:0000313" key="3">
    <source>
        <dbReference type="Proteomes" id="UP000225379"/>
    </source>
</evidence>
<comment type="caution">
    <text evidence="2">The sequence shown here is derived from an EMBL/GenBank/DDBJ whole genome shotgun (WGS) entry which is preliminary data.</text>
</comment>
<dbReference type="GO" id="GO:0016887">
    <property type="term" value="F:ATP hydrolysis activity"/>
    <property type="evidence" value="ECO:0007669"/>
    <property type="project" value="InterPro"/>
</dbReference>
<evidence type="ECO:0000313" key="2">
    <source>
        <dbReference type="EMBL" id="PGH53994.1"/>
    </source>
</evidence>
<dbReference type="PANTHER" id="PTHR43581:SF2">
    <property type="entry name" value="EXCINUCLEASE ATPASE SUBUNIT"/>
    <property type="match status" value="1"/>
</dbReference>
<dbReference type="InterPro" id="IPR003959">
    <property type="entry name" value="ATPase_AAA_core"/>
</dbReference>
<dbReference type="SUPFAM" id="SSF52540">
    <property type="entry name" value="P-loop containing nucleoside triphosphate hydrolases"/>
    <property type="match status" value="1"/>
</dbReference>
<reference evidence="3" key="1">
    <citation type="submission" date="2017-10" db="EMBL/GenBank/DDBJ databases">
        <authorList>
            <person name="Kravchenko I.K."/>
            <person name="Grouzdev D.S."/>
        </authorList>
    </citation>
    <scope>NUCLEOTIDE SEQUENCE [LARGE SCALE GENOMIC DNA]</scope>
    <source>
        <strain evidence="3">B2</strain>
    </source>
</reference>
<dbReference type="PANTHER" id="PTHR43581">
    <property type="entry name" value="ATP/GTP PHOSPHATASE"/>
    <property type="match status" value="1"/>
</dbReference>
<dbReference type="OrthoDB" id="7596665at2"/>
<feature type="domain" description="ATPase AAA-type core" evidence="1">
    <location>
        <begin position="23"/>
        <end position="364"/>
    </location>
</feature>
<evidence type="ECO:0000259" key="1">
    <source>
        <dbReference type="Pfam" id="PF13304"/>
    </source>
</evidence>